<evidence type="ECO:0000313" key="19">
    <source>
        <dbReference type="Proteomes" id="UP001652642"/>
    </source>
</evidence>
<dbReference type="SMART" id="SM00179">
    <property type="entry name" value="EGF_CA"/>
    <property type="match status" value="4"/>
</dbReference>
<evidence type="ECO:0000256" key="8">
    <source>
        <dbReference type="ARBA" id="ARBA00023157"/>
    </source>
</evidence>
<keyword evidence="8 12" id="KW-1015">Disulfide bond</keyword>
<feature type="domain" description="EGF-like" evidence="16">
    <location>
        <begin position="911"/>
        <end position="953"/>
    </location>
</feature>
<dbReference type="GO" id="GO:0005576">
    <property type="term" value="C:extracellular region"/>
    <property type="evidence" value="ECO:0007669"/>
    <property type="project" value="UniProtKB-SubCell"/>
</dbReference>
<feature type="disulfide bond" evidence="12">
    <location>
        <begin position="1373"/>
        <end position="1382"/>
    </location>
</feature>
<evidence type="ECO:0000256" key="4">
    <source>
        <dbReference type="ARBA" id="ARBA00022536"/>
    </source>
</evidence>
<evidence type="ECO:0000256" key="2">
    <source>
        <dbReference type="ARBA" id="ARBA00004613"/>
    </source>
</evidence>
<feature type="domain" description="FAS1" evidence="17">
    <location>
        <begin position="1138"/>
        <end position="1266"/>
    </location>
</feature>
<keyword evidence="11" id="KW-0424">Laminin EGF-like domain</keyword>
<feature type="signal peptide" evidence="15">
    <location>
        <begin position="1"/>
        <end position="22"/>
    </location>
</feature>
<dbReference type="SUPFAM" id="SSF57196">
    <property type="entry name" value="EGF/Laminin"/>
    <property type="match status" value="3"/>
</dbReference>
<feature type="domain" description="EGF-like" evidence="16">
    <location>
        <begin position="1512"/>
        <end position="1553"/>
    </location>
</feature>
<dbReference type="KEGG" id="pvt:110084770"/>
<feature type="domain" description="EGF-like" evidence="16">
    <location>
        <begin position="2081"/>
        <end position="2121"/>
    </location>
</feature>
<dbReference type="PROSITE" id="PS00022">
    <property type="entry name" value="EGF_1"/>
    <property type="match status" value="7"/>
</dbReference>
<feature type="disulfide bond" evidence="12">
    <location>
        <begin position="767"/>
        <end position="776"/>
    </location>
</feature>
<proteinExistence type="predicted"/>
<dbReference type="PANTHER" id="PTHR24038">
    <property type="entry name" value="STABILIN"/>
    <property type="match status" value="1"/>
</dbReference>
<keyword evidence="3" id="KW-0964">Secreted</keyword>
<feature type="domain" description="EGF-like" evidence="16">
    <location>
        <begin position="2122"/>
        <end position="2164"/>
    </location>
</feature>
<feature type="domain" description="FAS1" evidence="17">
    <location>
        <begin position="1595"/>
        <end position="1723"/>
    </location>
</feature>
<keyword evidence="4 12" id="KW-0245">EGF-like domain</keyword>
<gene>
    <name evidence="20" type="primary">STAB2</name>
</gene>
<evidence type="ECO:0000256" key="10">
    <source>
        <dbReference type="ARBA" id="ARBA00023180"/>
    </source>
</evidence>
<organism evidence="19 20">
    <name type="scientific">Pogona vitticeps</name>
    <name type="common">central bearded dragon</name>
    <dbReference type="NCBI Taxonomy" id="103695"/>
    <lineage>
        <taxon>Eukaryota</taxon>
        <taxon>Metazoa</taxon>
        <taxon>Chordata</taxon>
        <taxon>Craniata</taxon>
        <taxon>Vertebrata</taxon>
        <taxon>Euteleostomi</taxon>
        <taxon>Lepidosauria</taxon>
        <taxon>Squamata</taxon>
        <taxon>Bifurcata</taxon>
        <taxon>Unidentata</taxon>
        <taxon>Episquamata</taxon>
        <taxon>Toxicofera</taxon>
        <taxon>Iguania</taxon>
        <taxon>Acrodonta</taxon>
        <taxon>Agamidae</taxon>
        <taxon>Amphibolurinae</taxon>
        <taxon>Pogona</taxon>
    </lineage>
</organism>
<evidence type="ECO:0000259" key="18">
    <source>
        <dbReference type="PROSITE" id="PS50963"/>
    </source>
</evidence>
<dbReference type="GO" id="GO:0007155">
    <property type="term" value="P:cell adhesion"/>
    <property type="evidence" value="ECO:0007669"/>
    <property type="project" value="InterPro"/>
</dbReference>
<feature type="domain" description="EGF-like" evidence="16">
    <location>
        <begin position="1470"/>
        <end position="1511"/>
    </location>
</feature>
<dbReference type="InterPro" id="IPR000538">
    <property type="entry name" value="Link_dom"/>
</dbReference>
<keyword evidence="15" id="KW-0732">Signal</keyword>
<reference evidence="20" key="1">
    <citation type="submission" date="2025-08" db="UniProtKB">
        <authorList>
            <consortium name="RefSeq"/>
        </authorList>
    </citation>
    <scope>IDENTIFICATION</scope>
</reference>
<feature type="domain" description="EGF-like" evidence="16">
    <location>
        <begin position="1554"/>
        <end position="1593"/>
    </location>
</feature>
<dbReference type="InterPro" id="IPR000742">
    <property type="entry name" value="EGF"/>
</dbReference>
<keyword evidence="19" id="KW-1185">Reference proteome</keyword>
<feature type="domain" description="EGF-like" evidence="16">
    <location>
        <begin position="1390"/>
        <end position="1427"/>
    </location>
</feature>
<feature type="domain" description="EGF-like" evidence="16">
    <location>
        <begin position="158"/>
        <end position="195"/>
    </location>
</feature>
<evidence type="ECO:0000256" key="13">
    <source>
        <dbReference type="PROSITE-ProRule" id="PRU00323"/>
    </source>
</evidence>
<evidence type="ECO:0000256" key="14">
    <source>
        <dbReference type="SAM" id="Phobius"/>
    </source>
</evidence>
<feature type="domain" description="EGF-like" evidence="16">
    <location>
        <begin position="324"/>
        <end position="362"/>
    </location>
</feature>
<feature type="domain" description="Link" evidence="18">
    <location>
        <begin position="2197"/>
        <end position="2290"/>
    </location>
</feature>
<feature type="disulfide bond" evidence="13">
    <location>
        <begin position="2243"/>
        <end position="2264"/>
    </location>
</feature>
<evidence type="ECO:0000256" key="6">
    <source>
        <dbReference type="ARBA" id="ARBA00022989"/>
    </source>
</evidence>
<dbReference type="Gene3D" id="3.10.100.10">
    <property type="entry name" value="Mannose-Binding Protein A, subunit A"/>
    <property type="match status" value="1"/>
</dbReference>
<feature type="domain" description="FAS1" evidence="17">
    <location>
        <begin position="519"/>
        <end position="654"/>
    </location>
</feature>
<dbReference type="GO" id="GO:0005540">
    <property type="term" value="F:hyaluronic acid binding"/>
    <property type="evidence" value="ECO:0007669"/>
    <property type="project" value="InterPro"/>
</dbReference>
<dbReference type="Gene3D" id="2.170.300.10">
    <property type="entry name" value="Tie2 ligand-binding domain superfamily"/>
    <property type="match status" value="1"/>
</dbReference>
<dbReference type="OrthoDB" id="286301at2759"/>
<dbReference type="PROSITE" id="PS50213">
    <property type="entry name" value="FAS1"/>
    <property type="match status" value="7"/>
</dbReference>
<dbReference type="PROSITE" id="PS01248">
    <property type="entry name" value="EGF_LAM_1"/>
    <property type="match status" value="1"/>
</dbReference>
<evidence type="ECO:0000313" key="20">
    <source>
        <dbReference type="RefSeq" id="XP_020660055.2"/>
    </source>
</evidence>
<evidence type="ECO:0000259" key="17">
    <source>
        <dbReference type="PROSITE" id="PS50213"/>
    </source>
</evidence>
<keyword evidence="7 14" id="KW-0472">Membrane</keyword>
<feature type="domain" description="EGF-like" evidence="16">
    <location>
        <begin position="868"/>
        <end position="910"/>
    </location>
</feature>
<dbReference type="Gene3D" id="2.30.180.10">
    <property type="entry name" value="FAS1 domain"/>
    <property type="match status" value="7"/>
</dbReference>
<dbReference type="PANTHER" id="PTHR24038:SF0">
    <property type="entry name" value="STABILIN-2"/>
    <property type="match status" value="1"/>
</dbReference>
<feature type="disulfide bond" evidence="12">
    <location>
        <begin position="1435"/>
        <end position="1445"/>
    </location>
</feature>
<dbReference type="SMART" id="SM00180">
    <property type="entry name" value="EGF_Lam"/>
    <property type="match status" value="5"/>
</dbReference>
<keyword evidence="5 14" id="KW-0812">Transmembrane</keyword>
<evidence type="ECO:0000256" key="15">
    <source>
        <dbReference type="SAM" id="SignalP"/>
    </source>
</evidence>
<feature type="disulfide bond" evidence="12">
    <location>
        <begin position="1987"/>
        <end position="1996"/>
    </location>
</feature>
<feature type="domain" description="EGF-like" evidence="16">
    <location>
        <begin position="1959"/>
        <end position="1997"/>
    </location>
</feature>
<dbReference type="SUPFAM" id="SSF56436">
    <property type="entry name" value="C-type lectin-like"/>
    <property type="match status" value="1"/>
</dbReference>
<dbReference type="PROSITE" id="PS50963">
    <property type="entry name" value="LINK_2"/>
    <property type="match status" value="1"/>
</dbReference>
<dbReference type="SUPFAM" id="SSF82153">
    <property type="entry name" value="FAS1 domain"/>
    <property type="match status" value="7"/>
</dbReference>
<dbReference type="SMART" id="SM00445">
    <property type="entry name" value="LINK"/>
    <property type="match status" value="1"/>
</dbReference>
<evidence type="ECO:0000256" key="9">
    <source>
        <dbReference type="ARBA" id="ARBA00023170"/>
    </source>
</evidence>
<dbReference type="GeneID" id="110084770"/>
<feature type="domain" description="EGF-like" evidence="16">
    <location>
        <begin position="954"/>
        <end position="993"/>
    </location>
</feature>
<feature type="chain" id="PRO_5046096849" evidence="15">
    <location>
        <begin position="23"/>
        <end position="2553"/>
    </location>
</feature>
<name>A0A6J0ULC2_9SAUR</name>
<dbReference type="InterPro" id="IPR056806">
    <property type="entry name" value="EGF_STAB1-2"/>
</dbReference>
<dbReference type="PROSITE" id="PS50026">
    <property type="entry name" value="EGF_3"/>
    <property type="match status" value="20"/>
</dbReference>
<dbReference type="Pfam" id="PF02469">
    <property type="entry name" value="Fasciclin"/>
    <property type="match status" value="7"/>
</dbReference>
<dbReference type="InterPro" id="IPR002049">
    <property type="entry name" value="LE_dom"/>
</dbReference>
<feature type="disulfide bond" evidence="12">
    <location>
        <begin position="1398"/>
        <end position="1415"/>
    </location>
</feature>
<keyword evidence="9" id="KW-0675">Receptor</keyword>
<evidence type="ECO:0000256" key="7">
    <source>
        <dbReference type="ARBA" id="ARBA00023136"/>
    </source>
</evidence>
<evidence type="ECO:0000256" key="1">
    <source>
        <dbReference type="ARBA" id="ARBA00004479"/>
    </source>
</evidence>
<feature type="disulfide bond" evidence="12">
    <location>
        <begin position="140"/>
        <end position="149"/>
    </location>
</feature>
<feature type="domain" description="EGF-like" evidence="16">
    <location>
        <begin position="197"/>
        <end position="238"/>
    </location>
</feature>
<feature type="domain" description="EGF-like" evidence="16">
    <location>
        <begin position="827"/>
        <end position="867"/>
    </location>
</feature>
<protein>
    <submittedName>
        <fullName evidence="20">Stabilin-2</fullName>
    </submittedName>
</protein>
<feature type="domain" description="EGF-like" evidence="16">
    <location>
        <begin position="737"/>
        <end position="777"/>
    </location>
</feature>
<feature type="domain" description="FAS1" evidence="17">
    <location>
        <begin position="995"/>
        <end position="1128"/>
    </location>
</feature>
<dbReference type="SMART" id="SM00554">
    <property type="entry name" value="FAS1"/>
    <property type="match status" value="7"/>
</dbReference>
<dbReference type="Pfam" id="PF00193">
    <property type="entry name" value="Xlink"/>
    <property type="match status" value="1"/>
</dbReference>
<evidence type="ECO:0000256" key="5">
    <source>
        <dbReference type="ARBA" id="ARBA00022692"/>
    </source>
</evidence>
<feature type="disulfide bond" evidence="12">
    <location>
        <begin position="185"/>
        <end position="194"/>
    </location>
</feature>
<keyword evidence="6 14" id="KW-1133">Transmembrane helix</keyword>
<accession>A0A6J0ULC2</accession>
<feature type="domain" description="EGF-like" evidence="16">
    <location>
        <begin position="2004"/>
        <end position="2041"/>
    </location>
</feature>
<feature type="domain" description="FAS1" evidence="17">
    <location>
        <begin position="367"/>
        <end position="507"/>
    </location>
</feature>
<dbReference type="CTD" id="55576"/>
<feature type="domain" description="EGF-like" evidence="16">
    <location>
        <begin position="1345"/>
        <end position="1383"/>
    </location>
</feature>
<feature type="domain" description="FAS1" evidence="17">
    <location>
        <begin position="2310"/>
        <end position="2451"/>
    </location>
</feature>
<feature type="disulfide bond" evidence="12">
    <location>
        <begin position="2031"/>
        <end position="2040"/>
    </location>
</feature>
<dbReference type="InterPro" id="IPR000782">
    <property type="entry name" value="FAS1_domain"/>
</dbReference>
<feature type="transmembrane region" description="Helical" evidence="14">
    <location>
        <begin position="2467"/>
        <end position="2487"/>
    </location>
</feature>
<dbReference type="Proteomes" id="UP001652642">
    <property type="component" value="Chromosome 5"/>
</dbReference>
<dbReference type="InterPro" id="IPR016187">
    <property type="entry name" value="CTDL_fold"/>
</dbReference>
<keyword evidence="10" id="KW-0325">Glycoprotein</keyword>
<evidence type="ECO:0000259" key="16">
    <source>
        <dbReference type="PROSITE" id="PS50026"/>
    </source>
</evidence>
<dbReference type="GO" id="GO:0005041">
    <property type="term" value="F:low-density lipoprotein particle receptor activity"/>
    <property type="evidence" value="ECO:0007669"/>
    <property type="project" value="TreeGrafter"/>
</dbReference>
<feature type="domain" description="EGF-like" evidence="16">
    <location>
        <begin position="239"/>
        <end position="278"/>
    </location>
</feature>
<dbReference type="SMART" id="SM00181">
    <property type="entry name" value="EGF"/>
    <property type="match status" value="22"/>
</dbReference>
<feature type="disulfide bond" evidence="13">
    <location>
        <begin position="2219"/>
        <end position="2288"/>
    </location>
</feature>
<dbReference type="RefSeq" id="XP_020660055.2">
    <property type="nucleotide sequence ID" value="XM_020804396.2"/>
</dbReference>
<evidence type="ECO:0000256" key="11">
    <source>
        <dbReference type="ARBA" id="ARBA00023292"/>
    </source>
</evidence>
<dbReference type="GO" id="GO:0016020">
    <property type="term" value="C:membrane"/>
    <property type="evidence" value="ECO:0007669"/>
    <property type="project" value="UniProtKB-SubCell"/>
</dbReference>
<comment type="caution">
    <text evidence="12">Lacks conserved residue(s) required for the propagation of feature annotation.</text>
</comment>
<dbReference type="CDD" id="cd00055">
    <property type="entry name" value="EGF_Lam"/>
    <property type="match status" value="1"/>
</dbReference>
<dbReference type="Gene3D" id="2.10.25.10">
    <property type="entry name" value="Laminin"/>
    <property type="match status" value="14"/>
</dbReference>
<dbReference type="GO" id="GO:0030169">
    <property type="term" value="F:low-density lipoprotein particle binding"/>
    <property type="evidence" value="ECO:0007669"/>
    <property type="project" value="TreeGrafter"/>
</dbReference>
<comment type="subcellular location">
    <subcellularLocation>
        <location evidence="1">Membrane</location>
        <topology evidence="1">Single-pass type I membrane protein</topology>
    </subcellularLocation>
    <subcellularLocation>
        <location evidence="2">Secreted</location>
    </subcellularLocation>
</comment>
<dbReference type="InterPro" id="IPR024731">
    <property type="entry name" value="NELL2-like_EGF"/>
</dbReference>
<feature type="domain" description="FAS1" evidence="17">
    <location>
        <begin position="1739"/>
        <end position="1881"/>
    </location>
</feature>
<sequence>MRKRRHLAILFLLSSSMVNIFSLLEINEQRKNKCDEKTLVSTKTKCRSCSLNYEIQCPEGYTKTTNSSGIRDCRYYLEIRTFTLSLPGCRHVCMREFQQSQCCRGYWGADCLECPGGALSPCNHRGHCFQGIIGNGTCTCQKGFGGTACEKCAEDHLFGPNCTSVCSCVHGICNNGITGDGKCTCLSGYKGPGCDQPIPECQALQCPENSRCSVSTVDGNQLECKCLPNYEGDGRQCEPINPCAKKICDPHADCFYLGPNRHKCICQYGYKGDGQVCIPIDPCQTKFGNCPTESTVCKYDGPGKSHCECKENFRKYVPGLGCSMTDICTTNNPCHKYAECAMAAPGQTLCTCQKGYVGDGFICYGNIMDQIRDIDAKPGGQWQGKLISAIELFESAYEWPLNSLGPFTVLVPTNKGFKGINIKDLLSNKERAQYFVKLHIFAGQLDLNGLNNASIVYTLTGKSADVLLDEKDNLLRIRIQGGKKKAKIVQGDIVASNGIVHIIDKVLDNMEPIFAGDKEKSIMAVLQDKTRYSRFRTILENTVVGPMLDIHPGPNTVFIPTNDALENLRDGVLDYLLSSKGSRKLHELVQYHVVSHTQLEVASLISAGHINTMAQQFIYFNITDNGQILVNGERIEETDIIAKNGRIYTLTGVLIPPSIMPILPQWCDEEKTEIKMGTCGKCQVVHRSSCPENSKIIASTVSRCLYHDQTHVTYGCAKVCNITKKEPKCCKGFFGPDCNQCPGGFSNPCSGNGQCVDGMKGNGTCMCSSGFEGSHCQFCSDPNKYGPQCDKKCLCVYGKCDNHIESDGICLPGSCKSGYTGKLCDTQVFPCGMFLQFCHAHADCMYSNGAMSCVCKAGYEGDGIVCSEVDPCANLIPHGCNSNAECIKTGPGTHECVCQPGWTGNGRDCSEINNCLLPDFGDCHSNATCLYIGPGQNDCECKEGFRGNGYECEPINSCLEQNEKCHPLAVCQLTSSGVWECVCSMGYEGDGSICYGNAVDELSSMSEAAEFNEWVHTAAIKTLLTDMTNVTILVPSRQAIQNMDHDEKAFWMSKDNIPALAKHHILKGAYTVADLQSLSSSEGLATSLLGNFLSLSKKSGNLSVDGANIVAGDIAATNGIIHVVDKVLTPLRGVSGALPKLLPRLEQMPDYSIFRGYIIQYNLENEIEAASTYTIFAPSNDAIENYLKNKGSASLDENQIQYHIILEEKLLKNDMHNGMFRETMLGLSFRVGFFIHDEQLYINEAPINYPNVATDKGIIHGLGRVMEIEKNRCDINDTTVITGKCLPCSFSSSCPPGTKPMPGKREICYYIHYYSVSIRSGCQPKCVKTVITRECCAGFYGSQCEPCPGLVGNSCFGNGICLDGINGTGSCECEAGFQGVACEMCIPGKYGINCDQVCACVHGKCNGGIKGDGTCECDVGWTGVNCEQEIKDDECNRTCHTSANCLPNPGGTAYCKCAAGFKGNGTYCTAINPCETSNGGCSAKAECRRTTPGNRVCVCKAGYTGDGVVCFEINPCLENNGGCNKNAECTHIGPNQAACNCFQGYSGDGKTCSYINPCSINNGGCGENAYCNDTNQSDRTCTCKPNYIGDGFTCRGSIFMELARNGNTTRFNGYLMDAAVRDIAGSGPFTVFAPSREAFLAELKVNDWFSKGFMPQILRYHMVSCTGLLYNDLTSDKTVTTLHGEQLTITFAQNSVFLNGKAKIVTSDIICTNGVIHIIDKVLIPQRIQDFPPGQPTPVKENLKMIAAKNGYIMFYNLIESSGLISLINDPLHQPVTLFWPGDKVIRGLPKDRQDLLFKMSDKEKLLQYLKFHIIGSAKIFAYALPNSDSLKTLQGSDLSVKCGDDDTNIGELFLNERRCKIVQRHLEFNSGVAYGIDCMLTDPVFGGRCDTFITSDLPGECISCYRNFQCPTGSKVVGDIQRCTYVISRRIVSGCRKACAMVVRVPQCCKGYFGNECQACPGGPEAPCNNHGPCDEGYAGTGQCTCNSGFNGTSCELCLPGRYGLDCKSCECTEHGQCDEGISGSGQCFCETGWTGRLCETKLASVPVCSPNCSVNAVCKEHNTCQCKPYYSGDGITCTAENLCKKNNGGCHKNAKCIQTGVKINCTCQKGYTGDGHACIAVNPCADGLNGGCDEHATCTMTGPDKRKCECHDNYIGDGINCEVEKLPVDRCSQNNGQCHADANCADLHFQDLTVGVFHVRSPKGQYKLTFQQANQTCADEGATIATYNQLLYAQKAMYHLCSAGWLANGRVGYPTAFSAPKCGGGAVGIIDYGVRDNVSETWDVFCYRVKDVNCTCKTGYVGNGFICSGNLLQVIVSFPTLENFVSKVQLYSNTSRKGQEFLKYLTNLSINATLFVPNNDGLKKNESLSGRDIEYHLSNIGTFYYEDMTNGTTLQTRIGKRLLITHKGDQDYHVSSIKKTETKYVDGKAILEWDIVASNGVIHVIAAPLKAPPVPPTLHPAVGTGIFFVILLVVGIIALASYSYFRFKQGAIGFQRFKGKDDIDVTALDKAQSSNISNPNYEDSATVDASRDPISISDEQQLVSGDPSEAF</sequence>
<dbReference type="PROSITE" id="PS01186">
    <property type="entry name" value="EGF_2"/>
    <property type="match status" value="11"/>
</dbReference>
<dbReference type="Pfam" id="PF24887">
    <property type="entry name" value="EGF_STAB1-2"/>
    <property type="match status" value="3"/>
</dbReference>
<evidence type="ECO:0000256" key="3">
    <source>
        <dbReference type="ARBA" id="ARBA00022525"/>
    </source>
</evidence>
<dbReference type="GO" id="GO:0005509">
    <property type="term" value="F:calcium ion binding"/>
    <property type="evidence" value="ECO:0007669"/>
    <property type="project" value="InterPro"/>
</dbReference>
<dbReference type="InterPro" id="IPR036378">
    <property type="entry name" value="FAS1_dom_sf"/>
</dbReference>
<dbReference type="InterPro" id="IPR016186">
    <property type="entry name" value="C-type_lectin-like/link_sf"/>
</dbReference>
<feature type="disulfide bond" evidence="12">
    <location>
        <begin position="166"/>
        <end position="183"/>
    </location>
</feature>
<feature type="domain" description="EGF-like" evidence="16">
    <location>
        <begin position="110"/>
        <end position="150"/>
    </location>
</feature>
<feature type="disulfide bond" evidence="12">
    <location>
        <begin position="1417"/>
        <end position="1426"/>
    </location>
</feature>
<feature type="domain" description="EGF-like" evidence="16">
    <location>
        <begin position="1431"/>
        <end position="1469"/>
    </location>
</feature>
<dbReference type="Pfam" id="PF12947">
    <property type="entry name" value="EGF_3"/>
    <property type="match status" value="9"/>
</dbReference>
<dbReference type="InParanoid" id="A0A6J0ULC2"/>
<dbReference type="InterPro" id="IPR001881">
    <property type="entry name" value="EGF-like_Ca-bd_dom"/>
</dbReference>
<evidence type="ECO:0000256" key="12">
    <source>
        <dbReference type="PROSITE-ProRule" id="PRU00076"/>
    </source>
</evidence>